<proteinExistence type="inferred from homology"/>
<sequence length="108" mass="11908">MTTLNETEGEILTFWTQQDRMHGHQPLGQWLFGEIERHGIEGATLSGGLIGRGHDGMTHAMTLMDVAGQPLQITVIASTEKIDRLLMALSGQNLALFYSRTPARFATL</sequence>
<protein>
    <submittedName>
        <fullName evidence="2">PII-like signaling protein</fullName>
    </submittedName>
</protein>
<reference evidence="2 3" key="1">
    <citation type="submission" date="2024-06" db="EMBL/GenBank/DDBJ databases">
        <title>Genomic Encyclopedia of Type Strains, Phase IV (KMG-IV): sequencing the most valuable type-strain genomes for metagenomic binning, comparative biology and taxonomic classification.</title>
        <authorList>
            <person name="Goeker M."/>
        </authorList>
    </citation>
    <scope>NUCLEOTIDE SEQUENCE [LARGE SCALE GENOMIC DNA]</scope>
    <source>
        <strain evidence="2 3">DSM 28102</strain>
    </source>
</reference>
<dbReference type="RefSeq" id="WP_354433811.1">
    <property type="nucleotide sequence ID" value="NZ_JBEPLY010000004.1"/>
</dbReference>
<organism evidence="2 3">
    <name type="scientific">Martelella mangrovi</name>
    <dbReference type="NCBI Taxonomy" id="1397477"/>
    <lineage>
        <taxon>Bacteria</taxon>
        <taxon>Pseudomonadati</taxon>
        <taxon>Pseudomonadota</taxon>
        <taxon>Alphaproteobacteria</taxon>
        <taxon>Hyphomicrobiales</taxon>
        <taxon>Aurantimonadaceae</taxon>
        <taxon>Martelella</taxon>
    </lineage>
</organism>
<dbReference type="InterPro" id="IPR015867">
    <property type="entry name" value="N-reg_PII/ATP_PRibTrfase_C"/>
</dbReference>
<keyword evidence="3" id="KW-1185">Reference proteome</keyword>
<dbReference type="SUPFAM" id="SSF54913">
    <property type="entry name" value="GlnB-like"/>
    <property type="match status" value="1"/>
</dbReference>
<accession>A0ABV2I9Y1</accession>
<dbReference type="Pfam" id="PF02641">
    <property type="entry name" value="DUF190"/>
    <property type="match status" value="1"/>
</dbReference>
<name>A0ABV2I9Y1_9HYPH</name>
<comment type="similarity">
    <text evidence="1">Belongs to the UPF0166 family.</text>
</comment>
<evidence type="ECO:0000256" key="1">
    <source>
        <dbReference type="ARBA" id="ARBA00010554"/>
    </source>
</evidence>
<evidence type="ECO:0000313" key="3">
    <source>
        <dbReference type="Proteomes" id="UP001549164"/>
    </source>
</evidence>
<dbReference type="InterPro" id="IPR003793">
    <property type="entry name" value="UPF0166"/>
</dbReference>
<evidence type="ECO:0000313" key="2">
    <source>
        <dbReference type="EMBL" id="MET3599719.1"/>
    </source>
</evidence>
<dbReference type="InterPro" id="IPR011322">
    <property type="entry name" value="N-reg_PII-like_a/b"/>
</dbReference>
<comment type="caution">
    <text evidence="2">The sequence shown here is derived from an EMBL/GenBank/DDBJ whole genome shotgun (WGS) entry which is preliminary data.</text>
</comment>
<dbReference type="EMBL" id="JBEPLY010000004">
    <property type="protein sequence ID" value="MET3599719.1"/>
    <property type="molecule type" value="Genomic_DNA"/>
</dbReference>
<gene>
    <name evidence="2" type="ORF">ABID12_001658</name>
</gene>
<dbReference type="Gene3D" id="3.30.70.120">
    <property type="match status" value="1"/>
</dbReference>
<dbReference type="Proteomes" id="UP001549164">
    <property type="component" value="Unassembled WGS sequence"/>
</dbReference>